<accession>A0AA40CVT7</accession>
<sequence>MNSHDSAPSSLSFPGVSGVSRGARAKAIGYTASPPPHQPIFGLSPPVRLSHARCCCDVATGGARPPHPSIAGARLLAEAGMHPEFGRDKESNVNRIQLRDLCGAHHHGGGSPTTGNFRVPHGGGGGCLSRSGPALVIAGCSTSKPPHQYAQNNGRKLGDGSVDVGISRSPHRQAMMSMLPRGTAEAPKSLLGAPRPSWLLGSLAFLAVCFECPLKPDETTQLDREPTRRCFGCTPRTWRLPTLPPRVLSKSAIDLPKWDIQTTADLHLSLLELDFAPNLRDTRVWPKSGIRMLSVVPRGLHM</sequence>
<proteinExistence type="predicted"/>
<protein>
    <submittedName>
        <fullName evidence="1">Uncharacterized protein</fullName>
    </submittedName>
</protein>
<gene>
    <name evidence="1" type="ORF">B0T16DRAFT_72245</name>
</gene>
<name>A0AA40CVT7_9PEZI</name>
<keyword evidence="2" id="KW-1185">Reference proteome</keyword>
<dbReference type="EMBL" id="JAULSV010000002">
    <property type="protein sequence ID" value="KAK0651034.1"/>
    <property type="molecule type" value="Genomic_DNA"/>
</dbReference>
<dbReference type="Proteomes" id="UP001174936">
    <property type="component" value="Unassembled WGS sequence"/>
</dbReference>
<dbReference type="AlphaFoldDB" id="A0AA40CVT7"/>
<organism evidence="1 2">
    <name type="scientific">Cercophora newfieldiana</name>
    <dbReference type="NCBI Taxonomy" id="92897"/>
    <lineage>
        <taxon>Eukaryota</taxon>
        <taxon>Fungi</taxon>
        <taxon>Dikarya</taxon>
        <taxon>Ascomycota</taxon>
        <taxon>Pezizomycotina</taxon>
        <taxon>Sordariomycetes</taxon>
        <taxon>Sordariomycetidae</taxon>
        <taxon>Sordariales</taxon>
        <taxon>Lasiosphaeriaceae</taxon>
        <taxon>Cercophora</taxon>
    </lineage>
</organism>
<reference evidence="1" key="1">
    <citation type="submission" date="2023-06" db="EMBL/GenBank/DDBJ databases">
        <title>Genome-scale phylogeny and comparative genomics of the fungal order Sordariales.</title>
        <authorList>
            <consortium name="Lawrence Berkeley National Laboratory"/>
            <person name="Hensen N."/>
            <person name="Bonometti L."/>
            <person name="Westerberg I."/>
            <person name="Brannstrom I.O."/>
            <person name="Guillou S."/>
            <person name="Cros-Aarteil S."/>
            <person name="Calhoun S."/>
            <person name="Haridas S."/>
            <person name="Kuo A."/>
            <person name="Mondo S."/>
            <person name="Pangilinan J."/>
            <person name="Riley R."/>
            <person name="Labutti K."/>
            <person name="Andreopoulos B."/>
            <person name="Lipzen A."/>
            <person name="Chen C."/>
            <person name="Yanf M."/>
            <person name="Daum C."/>
            <person name="Ng V."/>
            <person name="Clum A."/>
            <person name="Steindorff A."/>
            <person name="Ohm R."/>
            <person name="Martin F."/>
            <person name="Silar P."/>
            <person name="Natvig D."/>
            <person name="Lalanne C."/>
            <person name="Gautier V."/>
            <person name="Ament-Velasquez S.L."/>
            <person name="Kruys A."/>
            <person name="Hutchinson M.I."/>
            <person name="Powell A.J."/>
            <person name="Barry K."/>
            <person name="Miller A.N."/>
            <person name="Grigoriev I.V."/>
            <person name="Debuchy R."/>
            <person name="Gladieux P."/>
            <person name="Thoren M.H."/>
            <person name="Johannesson H."/>
        </authorList>
    </citation>
    <scope>NUCLEOTIDE SEQUENCE</scope>
    <source>
        <strain evidence="1">SMH2532-1</strain>
    </source>
</reference>
<evidence type="ECO:0000313" key="2">
    <source>
        <dbReference type="Proteomes" id="UP001174936"/>
    </source>
</evidence>
<comment type="caution">
    <text evidence="1">The sequence shown here is derived from an EMBL/GenBank/DDBJ whole genome shotgun (WGS) entry which is preliminary data.</text>
</comment>
<evidence type="ECO:0000313" key="1">
    <source>
        <dbReference type="EMBL" id="KAK0651034.1"/>
    </source>
</evidence>